<gene>
    <name evidence="13" type="ORF">M0811_04753</name>
</gene>
<keyword evidence="7" id="KW-0256">Endoplasmic reticulum</keyword>
<dbReference type="GO" id="GO:0005788">
    <property type="term" value="C:endoplasmic reticulum lumen"/>
    <property type="evidence" value="ECO:0007669"/>
    <property type="project" value="UniProtKB-SubCell"/>
</dbReference>
<evidence type="ECO:0000256" key="10">
    <source>
        <dbReference type="PIRSR" id="PIRSR605792-51"/>
    </source>
</evidence>
<evidence type="ECO:0000256" key="3">
    <source>
        <dbReference type="ARBA" id="ARBA00006347"/>
    </source>
</evidence>
<comment type="catalytic activity">
    <reaction evidence="1">
        <text>Catalyzes the rearrangement of -S-S- bonds in proteins.</text>
        <dbReference type="EC" id="5.3.4.1"/>
    </reaction>
</comment>
<keyword evidence="14" id="KW-1185">Reference proteome</keyword>
<dbReference type="CDD" id="cd02982">
    <property type="entry name" value="PDI_b'_family"/>
    <property type="match status" value="1"/>
</dbReference>
<evidence type="ECO:0000256" key="11">
    <source>
        <dbReference type="SAM" id="SignalP"/>
    </source>
</evidence>
<dbReference type="GO" id="GO:0006457">
    <property type="term" value="P:protein folding"/>
    <property type="evidence" value="ECO:0007669"/>
    <property type="project" value="TreeGrafter"/>
</dbReference>
<feature type="signal peptide" evidence="11">
    <location>
        <begin position="1"/>
        <end position="19"/>
    </location>
</feature>
<keyword evidence="10" id="KW-1015">Disulfide bond</keyword>
<dbReference type="EMBL" id="JAPDFW010000053">
    <property type="protein sequence ID" value="KAJ5078428.1"/>
    <property type="molecule type" value="Genomic_DNA"/>
</dbReference>
<feature type="disulfide bond" description="Redox-active" evidence="10">
    <location>
        <begin position="386"/>
        <end position="389"/>
    </location>
</feature>
<dbReference type="InterPro" id="IPR036249">
    <property type="entry name" value="Thioredoxin-like_sf"/>
</dbReference>
<dbReference type="PANTHER" id="PTHR18929">
    <property type="entry name" value="PROTEIN DISULFIDE ISOMERASE"/>
    <property type="match status" value="1"/>
</dbReference>
<dbReference type="NCBIfam" id="TIGR01130">
    <property type="entry name" value="ER_PDI_fam"/>
    <property type="match status" value="1"/>
</dbReference>
<dbReference type="InterPro" id="IPR017937">
    <property type="entry name" value="Thioredoxin_CS"/>
</dbReference>
<dbReference type="PRINTS" id="PR00421">
    <property type="entry name" value="THIOREDOXIN"/>
</dbReference>
<evidence type="ECO:0000313" key="13">
    <source>
        <dbReference type="EMBL" id="KAJ5078428.1"/>
    </source>
</evidence>
<dbReference type="PROSITE" id="PS51352">
    <property type="entry name" value="THIOREDOXIN_2"/>
    <property type="match status" value="2"/>
</dbReference>
<keyword evidence="6" id="KW-0677">Repeat</keyword>
<feature type="domain" description="Thioredoxin" evidence="12">
    <location>
        <begin position="10"/>
        <end position="127"/>
    </location>
</feature>
<dbReference type="GO" id="GO:0034976">
    <property type="term" value="P:response to endoplasmic reticulum stress"/>
    <property type="evidence" value="ECO:0007669"/>
    <property type="project" value="TreeGrafter"/>
</dbReference>
<dbReference type="InterPro" id="IPR005792">
    <property type="entry name" value="Prot_disulphide_isomerase"/>
</dbReference>
<dbReference type="EC" id="5.3.4.1" evidence="4"/>
<keyword evidence="9 10" id="KW-0676">Redox-active center</keyword>
<accession>A0A9Q0LVY2</accession>
<evidence type="ECO:0000256" key="2">
    <source>
        <dbReference type="ARBA" id="ARBA00004319"/>
    </source>
</evidence>
<evidence type="ECO:0000256" key="9">
    <source>
        <dbReference type="ARBA" id="ARBA00023284"/>
    </source>
</evidence>
<feature type="domain" description="Thioredoxin" evidence="12">
    <location>
        <begin position="339"/>
        <end position="465"/>
    </location>
</feature>
<evidence type="ECO:0000256" key="8">
    <source>
        <dbReference type="ARBA" id="ARBA00023235"/>
    </source>
</evidence>
<dbReference type="AlphaFoldDB" id="A0A9Q0LVY2"/>
<feature type="disulfide bond" description="Redox-active" evidence="10">
    <location>
        <begin position="48"/>
        <end position="51"/>
    </location>
</feature>
<dbReference type="SUPFAM" id="SSF52833">
    <property type="entry name" value="Thioredoxin-like"/>
    <property type="match status" value="4"/>
</dbReference>
<evidence type="ECO:0000313" key="14">
    <source>
        <dbReference type="Proteomes" id="UP001149090"/>
    </source>
</evidence>
<evidence type="ECO:0000256" key="6">
    <source>
        <dbReference type="ARBA" id="ARBA00022737"/>
    </source>
</evidence>
<organism evidence="13 14">
    <name type="scientific">Anaeramoeba ignava</name>
    <name type="common">Anaerobic marine amoeba</name>
    <dbReference type="NCBI Taxonomy" id="1746090"/>
    <lineage>
        <taxon>Eukaryota</taxon>
        <taxon>Metamonada</taxon>
        <taxon>Anaeramoebidae</taxon>
        <taxon>Anaeramoeba</taxon>
    </lineage>
</organism>
<keyword evidence="5 11" id="KW-0732">Signal</keyword>
<dbReference type="CDD" id="cd02995">
    <property type="entry name" value="PDI_a_PDI_a'_C"/>
    <property type="match status" value="1"/>
</dbReference>
<evidence type="ECO:0000256" key="5">
    <source>
        <dbReference type="ARBA" id="ARBA00022729"/>
    </source>
</evidence>
<dbReference type="GO" id="GO:0003756">
    <property type="term" value="F:protein disulfide isomerase activity"/>
    <property type="evidence" value="ECO:0007669"/>
    <property type="project" value="UniProtKB-EC"/>
</dbReference>
<comment type="caution">
    <text evidence="13">The sequence shown here is derived from an EMBL/GenBank/DDBJ whole genome shotgun (WGS) entry which is preliminary data.</text>
</comment>
<dbReference type="OrthoDB" id="427280at2759"/>
<comment type="similarity">
    <text evidence="3">Belongs to the protein disulfide isomerase family.</text>
</comment>
<protein>
    <recommendedName>
        <fullName evidence="4">protein disulfide-isomerase</fullName>
        <ecNumber evidence="4">5.3.4.1</ecNumber>
    </recommendedName>
</protein>
<evidence type="ECO:0000256" key="1">
    <source>
        <dbReference type="ARBA" id="ARBA00001182"/>
    </source>
</evidence>
<dbReference type="CDD" id="cd02961">
    <property type="entry name" value="PDI_a_family"/>
    <property type="match status" value="1"/>
</dbReference>
<dbReference type="PROSITE" id="PS00194">
    <property type="entry name" value="THIOREDOXIN_1"/>
    <property type="match status" value="2"/>
</dbReference>
<dbReference type="Proteomes" id="UP001149090">
    <property type="component" value="Unassembled WGS sequence"/>
</dbReference>
<dbReference type="InterPro" id="IPR013766">
    <property type="entry name" value="Thioredoxin_domain"/>
</dbReference>
<dbReference type="OMA" id="QLANKFE"/>
<keyword evidence="8 13" id="KW-0413">Isomerase</keyword>
<evidence type="ECO:0000256" key="7">
    <source>
        <dbReference type="ARBA" id="ARBA00022824"/>
    </source>
</evidence>
<reference evidence="13" key="1">
    <citation type="submission" date="2022-10" db="EMBL/GenBank/DDBJ databases">
        <title>Novel sulphate-reducing endosymbionts in the free-living metamonad Anaeramoeba.</title>
        <authorList>
            <person name="Jerlstrom-Hultqvist J."/>
            <person name="Cepicka I."/>
            <person name="Gallot-Lavallee L."/>
            <person name="Salas-Leiva D."/>
            <person name="Curtis B.A."/>
            <person name="Zahonova K."/>
            <person name="Pipaliya S."/>
            <person name="Dacks J."/>
            <person name="Roger A.J."/>
        </authorList>
    </citation>
    <scope>NUCLEOTIDE SEQUENCE</scope>
    <source>
        <strain evidence="13">BMAN</strain>
    </source>
</reference>
<dbReference type="Pfam" id="PF13848">
    <property type="entry name" value="Thioredoxin_6"/>
    <property type="match status" value="1"/>
</dbReference>
<comment type="subcellular location">
    <subcellularLocation>
        <location evidence="2">Endoplasmic reticulum lumen</location>
    </subcellularLocation>
</comment>
<evidence type="ECO:0000259" key="12">
    <source>
        <dbReference type="PROSITE" id="PS51352"/>
    </source>
</evidence>
<evidence type="ECO:0000256" key="4">
    <source>
        <dbReference type="ARBA" id="ARBA00012723"/>
    </source>
</evidence>
<dbReference type="Gene3D" id="3.40.30.10">
    <property type="entry name" value="Glutaredoxin"/>
    <property type="match status" value="4"/>
</dbReference>
<name>A0A9Q0LVY2_ANAIG</name>
<feature type="chain" id="PRO_5040328473" description="protein disulfide-isomerase" evidence="11">
    <location>
        <begin position="20"/>
        <end position="477"/>
    </location>
</feature>
<dbReference type="PANTHER" id="PTHR18929:SF132">
    <property type="entry name" value="PROTEIN DISULFIDE-ISOMERASE A3"/>
    <property type="match status" value="1"/>
</dbReference>
<proteinExistence type="inferred from homology"/>
<sequence length="477" mass="54971">MNFFFSFLIILTLLSLLQSKVTVLDKGNFKEIIEDRAVTLVKFYAPWCTHCKALAPIFEEASDKIEELGLDALFADVDATAETELAQEYEIRGYPTVIAFKKGVMYENYPGARTVEALISYVQALLLPPIFKIEELEKAKQFSKQFPISLIVFNENDDDEYFAELETMVEKKEFKKMKCAYIQDKEIAKEMGLEKLPGAILYRNLDSHTEKFEGDAIKDLKKFALENQLPLFEELSAQNYQEYMSSSTPLILNFIDPETKEQSLDLVAKIAAEFKSKLLFVWIDGKQMRQYANNFAIQSFPAMVIFDKIKEKRYYKLDPSEEEINEESYRTFLQNFLDKKLSYAVKSEPIPEKNDGPVKTVVYKNWDEIVLDKSKDVMLKIYADYCGHCKKMAPAYLELGEKLAEVETLTIAEIEGAKNDVGDNVDLQGFPTVLMFPADNKENPIVYSGDRSFEDMLKFVQENVHFKFELKGEKKEL</sequence>
<dbReference type="Pfam" id="PF00085">
    <property type="entry name" value="Thioredoxin"/>
    <property type="match status" value="2"/>
</dbReference>